<evidence type="ECO:0000313" key="1">
    <source>
        <dbReference type="EMBL" id="AEM48872.1"/>
    </source>
</evidence>
<reference evidence="1 2" key="1">
    <citation type="journal article" date="2011" name="J. Bacteriol.">
        <title>Draft genome of the psychrotolerant acidophile Acidithiobacillus ferrivorans SS3.</title>
        <authorList>
            <person name="Liljeqvist M."/>
            <person name="Valdes J."/>
            <person name="Holmes D.S."/>
            <person name="Dopson M."/>
        </authorList>
    </citation>
    <scope>NUCLEOTIDE SEQUENCE [LARGE SCALE GENOMIC DNA]</scope>
    <source>
        <strain evidence="1 2">SS3</strain>
    </source>
</reference>
<gene>
    <name evidence="1" type="ORF">Acife_2797</name>
</gene>
<organism evidence="1 2">
    <name type="scientific">Acidithiobacillus ferrivorans SS3</name>
    <dbReference type="NCBI Taxonomy" id="743299"/>
    <lineage>
        <taxon>Bacteria</taxon>
        <taxon>Pseudomonadati</taxon>
        <taxon>Pseudomonadota</taxon>
        <taxon>Acidithiobacillia</taxon>
        <taxon>Acidithiobacillales</taxon>
        <taxon>Acidithiobacillaceae</taxon>
        <taxon>Acidithiobacillus</taxon>
    </lineage>
</organism>
<accession>G0JSG4</accession>
<dbReference type="EMBL" id="CP002985">
    <property type="protein sequence ID" value="AEM48872.1"/>
    <property type="molecule type" value="Genomic_DNA"/>
</dbReference>
<dbReference type="STRING" id="743299.Acife_2797"/>
<evidence type="ECO:0000313" key="2">
    <source>
        <dbReference type="Proteomes" id="UP000009220"/>
    </source>
</evidence>
<dbReference type="KEGG" id="afi:Acife_2797"/>
<name>G0JSG4_9PROT</name>
<dbReference type="Proteomes" id="UP000009220">
    <property type="component" value="Chromosome"/>
</dbReference>
<dbReference type="HOGENOM" id="CLU_3194873_0_0_6"/>
<proteinExistence type="predicted"/>
<protein>
    <submittedName>
        <fullName evidence="1">Uncharacterized protein</fullName>
    </submittedName>
</protein>
<sequence length="45" mass="4794">MQVAMLRPLSGNVYPEGEASAAIRYEDVAGQVYTGVDLPLAPQTD</sequence>
<dbReference type="RefSeq" id="WP_014030115.1">
    <property type="nucleotide sequence ID" value="NC_015942.1"/>
</dbReference>
<dbReference type="AlphaFoldDB" id="G0JSG4"/>